<dbReference type="AlphaFoldDB" id="A0A4Y7TXL0"/>
<proteinExistence type="predicted"/>
<dbReference type="EMBL" id="QPFP01000002">
    <property type="protein sequence ID" value="TEB38568.1"/>
    <property type="molecule type" value="Genomic_DNA"/>
</dbReference>
<accession>A0A4Y7TXL0</accession>
<feature type="signal peptide" evidence="2">
    <location>
        <begin position="1"/>
        <end position="22"/>
    </location>
</feature>
<feature type="compositionally biased region" description="Basic and acidic residues" evidence="1">
    <location>
        <begin position="513"/>
        <end position="534"/>
    </location>
</feature>
<evidence type="ECO:0000256" key="2">
    <source>
        <dbReference type="SAM" id="SignalP"/>
    </source>
</evidence>
<dbReference type="OrthoDB" id="3061143at2759"/>
<feature type="compositionally biased region" description="Basic and acidic residues" evidence="1">
    <location>
        <begin position="545"/>
        <end position="565"/>
    </location>
</feature>
<evidence type="ECO:0000256" key="1">
    <source>
        <dbReference type="SAM" id="MobiDB-lite"/>
    </source>
</evidence>
<organism evidence="3 4">
    <name type="scientific">Coprinellus micaceus</name>
    <name type="common">Glistening ink-cap mushroom</name>
    <name type="synonym">Coprinus micaceus</name>
    <dbReference type="NCBI Taxonomy" id="71717"/>
    <lineage>
        <taxon>Eukaryota</taxon>
        <taxon>Fungi</taxon>
        <taxon>Dikarya</taxon>
        <taxon>Basidiomycota</taxon>
        <taxon>Agaricomycotina</taxon>
        <taxon>Agaricomycetes</taxon>
        <taxon>Agaricomycetidae</taxon>
        <taxon>Agaricales</taxon>
        <taxon>Agaricineae</taxon>
        <taxon>Psathyrellaceae</taxon>
        <taxon>Coprinellus</taxon>
    </lineage>
</organism>
<gene>
    <name evidence="3" type="ORF">FA13DRAFT_1704341</name>
</gene>
<feature type="region of interest" description="Disordered" evidence="1">
    <location>
        <begin position="705"/>
        <end position="724"/>
    </location>
</feature>
<feature type="compositionally biased region" description="Low complexity" evidence="1">
    <location>
        <begin position="473"/>
        <end position="485"/>
    </location>
</feature>
<evidence type="ECO:0000313" key="3">
    <source>
        <dbReference type="EMBL" id="TEB38568.1"/>
    </source>
</evidence>
<keyword evidence="2" id="KW-0732">Signal</keyword>
<feature type="compositionally biased region" description="Basic residues" evidence="1">
    <location>
        <begin position="444"/>
        <end position="453"/>
    </location>
</feature>
<dbReference type="Proteomes" id="UP000298030">
    <property type="component" value="Unassembled WGS sequence"/>
</dbReference>
<feature type="compositionally biased region" description="Basic and acidic residues" evidence="1">
    <location>
        <begin position="612"/>
        <end position="650"/>
    </location>
</feature>
<keyword evidence="4" id="KW-1185">Reference proteome</keyword>
<comment type="caution">
    <text evidence="3">The sequence shown here is derived from an EMBL/GenBank/DDBJ whole genome shotgun (WGS) entry which is preliminary data.</text>
</comment>
<name>A0A4Y7TXL0_COPMI</name>
<protein>
    <submittedName>
        <fullName evidence="3">Uncharacterized protein</fullName>
    </submittedName>
</protein>
<sequence length="724" mass="80690">MASPQCLKLLGTPLLPSWMLRAVVILLDTDLKSHKNRSQVEQNFKIPGDTDKQALEHKGFLELQHGDVLYGRDKKCELDDMWQNDVVLGWVTDEQLYTLEERNEVARAMLGLLGTEEERRRDRVRIESLGLEGVGDGKWRFTLGPTTQQSPHIVAPSRHLKISCQDEGPGEVQHVVKQTLEAVTPLSIRSFEMGPEDVVETIRDQTDMVGVPRFGSDLNWAFPAAQCNIGAAQSAGAGGSFGGEMGHFGKHTEILETAAERSRTYWPRLRHPPYFRLSLTFSGRQAHGATAPTTPPGVDPANHAYRCNFAFYPPLSMMSGKSCYTLASHQDGTPLHRMPEMVDYDTLADRSIGSGDRVTPSQCTDSTWARDGEAALASFISRGCLELCGNVLGQLPERLDIKIDAEKFMASINYKDDSGQRVTPELSPLTPRCGPGSNKEERRKARVRFKRLQQRMDKFHPSSVYKGPSKRVTGSGPSSRTGPSTNRRRRRRMNNKQEASSGEDDDDYPESQMRGDERPESESRDKESLEKGVRDTSMGSDEQDEGLKSETHGESPEGVRDEESPKSQMQDDESQMQDNENQMQDNESSESEESGNNDQANRILSISAWCSGDDRATGTASMEKRDQWNDPDEGTFKRTGYDGANKEWDNRGGSLRRRSGEDEQMGRTESEDEIGRQLGPHIVAAMKCCTHTSNLLLFRLGDARGQPSLTSSPPSQCWIRPEGT</sequence>
<feature type="compositionally biased region" description="Low complexity" evidence="1">
    <location>
        <begin position="576"/>
        <end position="586"/>
    </location>
</feature>
<feature type="chain" id="PRO_5021282906" evidence="2">
    <location>
        <begin position="23"/>
        <end position="724"/>
    </location>
</feature>
<feature type="compositionally biased region" description="Basic and acidic residues" evidence="1">
    <location>
        <begin position="658"/>
        <end position="673"/>
    </location>
</feature>
<evidence type="ECO:0000313" key="4">
    <source>
        <dbReference type="Proteomes" id="UP000298030"/>
    </source>
</evidence>
<feature type="region of interest" description="Disordered" evidence="1">
    <location>
        <begin position="417"/>
        <end position="673"/>
    </location>
</feature>
<reference evidence="3 4" key="1">
    <citation type="journal article" date="2019" name="Nat. Ecol. Evol.">
        <title>Megaphylogeny resolves global patterns of mushroom evolution.</title>
        <authorList>
            <person name="Varga T."/>
            <person name="Krizsan K."/>
            <person name="Foldi C."/>
            <person name="Dima B."/>
            <person name="Sanchez-Garcia M."/>
            <person name="Sanchez-Ramirez S."/>
            <person name="Szollosi G.J."/>
            <person name="Szarkandi J.G."/>
            <person name="Papp V."/>
            <person name="Albert L."/>
            <person name="Andreopoulos W."/>
            <person name="Angelini C."/>
            <person name="Antonin V."/>
            <person name="Barry K.W."/>
            <person name="Bougher N.L."/>
            <person name="Buchanan P."/>
            <person name="Buyck B."/>
            <person name="Bense V."/>
            <person name="Catcheside P."/>
            <person name="Chovatia M."/>
            <person name="Cooper J."/>
            <person name="Damon W."/>
            <person name="Desjardin D."/>
            <person name="Finy P."/>
            <person name="Geml J."/>
            <person name="Haridas S."/>
            <person name="Hughes K."/>
            <person name="Justo A."/>
            <person name="Karasinski D."/>
            <person name="Kautmanova I."/>
            <person name="Kiss B."/>
            <person name="Kocsube S."/>
            <person name="Kotiranta H."/>
            <person name="LaButti K.M."/>
            <person name="Lechner B.E."/>
            <person name="Liimatainen K."/>
            <person name="Lipzen A."/>
            <person name="Lukacs Z."/>
            <person name="Mihaltcheva S."/>
            <person name="Morgado L.N."/>
            <person name="Niskanen T."/>
            <person name="Noordeloos M.E."/>
            <person name="Ohm R.A."/>
            <person name="Ortiz-Santana B."/>
            <person name="Ovrebo C."/>
            <person name="Racz N."/>
            <person name="Riley R."/>
            <person name="Savchenko A."/>
            <person name="Shiryaev A."/>
            <person name="Soop K."/>
            <person name="Spirin V."/>
            <person name="Szebenyi C."/>
            <person name="Tomsovsky M."/>
            <person name="Tulloss R.E."/>
            <person name="Uehling J."/>
            <person name="Grigoriev I.V."/>
            <person name="Vagvolgyi C."/>
            <person name="Papp T."/>
            <person name="Martin F.M."/>
            <person name="Miettinen O."/>
            <person name="Hibbett D.S."/>
            <person name="Nagy L.G."/>
        </authorList>
    </citation>
    <scope>NUCLEOTIDE SEQUENCE [LARGE SCALE GENOMIC DNA]</scope>
    <source>
        <strain evidence="3 4">FP101781</strain>
    </source>
</reference>